<evidence type="ECO:0000259" key="1">
    <source>
        <dbReference type="Pfam" id="PF00425"/>
    </source>
</evidence>
<dbReference type="SUPFAM" id="SSF56322">
    <property type="entry name" value="ADC synthase"/>
    <property type="match status" value="1"/>
</dbReference>
<dbReference type="Pfam" id="PF04715">
    <property type="entry name" value="Anth_synt_I_N"/>
    <property type="match status" value="1"/>
</dbReference>
<protein>
    <submittedName>
        <fullName evidence="3">Anthranilate synthase component 1</fullName>
        <ecNumber evidence="3">4.1.3.27</ecNumber>
    </submittedName>
</protein>
<evidence type="ECO:0000313" key="4">
    <source>
        <dbReference type="Proteomes" id="UP000319342"/>
    </source>
</evidence>
<dbReference type="Pfam" id="PF00425">
    <property type="entry name" value="Chorismate_bind"/>
    <property type="match status" value="1"/>
</dbReference>
<reference evidence="3 4" key="1">
    <citation type="submission" date="2019-02" db="EMBL/GenBank/DDBJ databases">
        <title>Deep-cultivation of Planctomycetes and their phenomic and genomic characterization uncovers novel biology.</title>
        <authorList>
            <person name="Wiegand S."/>
            <person name="Jogler M."/>
            <person name="Boedeker C."/>
            <person name="Pinto D."/>
            <person name="Vollmers J."/>
            <person name="Rivas-Marin E."/>
            <person name="Kohn T."/>
            <person name="Peeters S.H."/>
            <person name="Heuer A."/>
            <person name="Rast P."/>
            <person name="Oberbeckmann S."/>
            <person name="Bunk B."/>
            <person name="Jeske O."/>
            <person name="Meyerdierks A."/>
            <person name="Storesund J.E."/>
            <person name="Kallscheuer N."/>
            <person name="Luecker S."/>
            <person name="Lage O.M."/>
            <person name="Pohl T."/>
            <person name="Merkel B.J."/>
            <person name="Hornburger P."/>
            <person name="Mueller R.-W."/>
            <person name="Bruemmer F."/>
            <person name="Labrenz M."/>
            <person name="Spormann A.M."/>
            <person name="Op den Camp H."/>
            <person name="Overmann J."/>
            <person name="Amann R."/>
            <person name="Jetten M.S.M."/>
            <person name="Mascher T."/>
            <person name="Medema M.H."/>
            <person name="Devos D.P."/>
            <person name="Kaster A.-K."/>
            <person name="Ovreas L."/>
            <person name="Rohde M."/>
            <person name="Galperin M.Y."/>
            <person name="Jogler C."/>
        </authorList>
    </citation>
    <scope>NUCLEOTIDE SEQUENCE [LARGE SCALE GENOMIC DNA]</scope>
    <source>
        <strain evidence="3 4">Pla163</strain>
    </source>
</reference>
<dbReference type="AlphaFoldDB" id="A0A518CYU9"/>
<dbReference type="PRINTS" id="PR00095">
    <property type="entry name" value="ANTSNTHASEI"/>
</dbReference>
<dbReference type="EC" id="4.1.3.27" evidence="3"/>
<name>A0A518CYU9_9BACT</name>
<evidence type="ECO:0000259" key="2">
    <source>
        <dbReference type="Pfam" id="PF04715"/>
    </source>
</evidence>
<keyword evidence="4" id="KW-1185">Reference proteome</keyword>
<accession>A0A518CYU9</accession>
<feature type="domain" description="Anthranilate synthase component I N-terminal" evidence="2">
    <location>
        <begin position="25"/>
        <end position="166"/>
    </location>
</feature>
<dbReference type="OrthoDB" id="9803598at2"/>
<dbReference type="EMBL" id="CP036290">
    <property type="protein sequence ID" value="QDU84372.1"/>
    <property type="molecule type" value="Genomic_DNA"/>
</dbReference>
<organism evidence="3 4">
    <name type="scientific">Rohdeia mirabilis</name>
    <dbReference type="NCBI Taxonomy" id="2528008"/>
    <lineage>
        <taxon>Bacteria</taxon>
        <taxon>Pseudomonadati</taxon>
        <taxon>Planctomycetota</taxon>
        <taxon>Planctomycetia</taxon>
        <taxon>Planctomycetia incertae sedis</taxon>
        <taxon>Rohdeia</taxon>
    </lineage>
</organism>
<dbReference type="InterPro" id="IPR006805">
    <property type="entry name" value="Anth_synth_I_N"/>
</dbReference>
<dbReference type="InterPro" id="IPR005801">
    <property type="entry name" value="ADC_synthase"/>
</dbReference>
<keyword evidence="3" id="KW-0456">Lyase</keyword>
<feature type="domain" description="Chorismate-utilising enzyme C-terminal" evidence="1">
    <location>
        <begin position="216"/>
        <end position="468"/>
    </location>
</feature>
<dbReference type="PANTHER" id="PTHR11236:SF9">
    <property type="entry name" value="ANTHRANILATE SYNTHASE COMPONENT 1"/>
    <property type="match status" value="1"/>
</dbReference>
<dbReference type="Gene3D" id="3.60.120.10">
    <property type="entry name" value="Anthranilate synthase"/>
    <property type="match status" value="1"/>
</dbReference>
<evidence type="ECO:0000313" key="3">
    <source>
        <dbReference type="EMBL" id="QDU84372.1"/>
    </source>
</evidence>
<dbReference type="Proteomes" id="UP000319342">
    <property type="component" value="Chromosome"/>
</dbReference>
<dbReference type="GO" id="GO:0000162">
    <property type="term" value="P:L-tryptophan biosynthetic process"/>
    <property type="evidence" value="ECO:0007669"/>
    <property type="project" value="TreeGrafter"/>
</dbReference>
<sequence>MDRLAQSDVRFAERYRIATRTLPADLLTPVRAARCLRAAGHRVCLLESVDGPGALAHHTFCALDPEGGLRSDDNGVRLVEHGEERSVRGSTFEALRDLSGRLRLPVAPGNPPLFHGGLIGYLGHECVAELEPSVSVPEQDSIGAPRAAFDAYRTVLAFDHRAQTLRISTTCRGGASEFDAAIERLDAIEPQLMNMAPPAGATSFECDALDFEEPAEHFLDGVDRLQRAIAAGEIFQAVLSRRRSGSFSGDPFELYRALRVTNGAPHMVFFETDEVTLVGSSPERLVAVRDGRMHTVPIAGTRPIGADARETADHAAALLSSAKERSEHDMLVDMARNDLGRVARVGSVELVEHARCQRFRRVQHLVSRVEADVHSERDAIDVLASCFTAGTVSGAPKVRALQLIAKCEGERRGPFGGAFGYVDHSGGLDMAIAIRTFVACRGRLSLQAGAGIVHGSDPRAELAEVDAKMSGPLAALDLLRAARRDSFDQVGTEVMA</sequence>
<dbReference type="InterPro" id="IPR015890">
    <property type="entry name" value="Chorismate_C"/>
</dbReference>
<dbReference type="RefSeq" id="WP_145185769.1">
    <property type="nucleotide sequence ID" value="NZ_CP036290.1"/>
</dbReference>
<proteinExistence type="predicted"/>
<gene>
    <name evidence="3" type="primary">trpE</name>
    <name evidence="3" type="ORF">Pla163_14790</name>
</gene>
<dbReference type="PANTHER" id="PTHR11236">
    <property type="entry name" value="AMINOBENZOATE/ANTHRANILATE SYNTHASE"/>
    <property type="match status" value="1"/>
</dbReference>
<dbReference type="GO" id="GO:0004049">
    <property type="term" value="F:anthranilate synthase activity"/>
    <property type="evidence" value="ECO:0007669"/>
    <property type="project" value="UniProtKB-EC"/>
</dbReference>
<dbReference type="InterPro" id="IPR019999">
    <property type="entry name" value="Anth_synth_I-like"/>
</dbReference>